<dbReference type="SUPFAM" id="SSF57701">
    <property type="entry name" value="Zn2/Cys6 DNA-binding domain"/>
    <property type="match status" value="1"/>
</dbReference>
<protein>
    <recommendedName>
        <fullName evidence="7">Zn(2)-C6 fungal-type domain-containing protein</fullName>
    </recommendedName>
</protein>
<evidence type="ECO:0000256" key="1">
    <source>
        <dbReference type="ARBA" id="ARBA00022723"/>
    </source>
</evidence>
<dbReference type="Pfam" id="PF00172">
    <property type="entry name" value="Zn_clus"/>
    <property type="match status" value="1"/>
</dbReference>
<dbReference type="GO" id="GO:0003677">
    <property type="term" value="F:DNA binding"/>
    <property type="evidence" value="ECO:0007669"/>
    <property type="project" value="UniProtKB-KW"/>
</dbReference>
<dbReference type="Gene3D" id="4.10.240.10">
    <property type="entry name" value="Zn(2)-C6 fungal-type DNA-binding domain"/>
    <property type="match status" value="1"/>
</dbReference>
<gene>
    <name evidence="8" type="ORF">CDD82_7039</name>
</gene>
<dbReference type="Pfam" id="PF08493">
    <property type="entry name" value="AflR"/>
    <property type="match status" value="1"/>
</dbReference>
<dbReference type="InterPro" id="IPR013700">
    <property type="entry name" value="AflR"/>
</dbReference>
<evidence type="ECO:0000313" key="9">
    <source>
        <dbReference type="Proteomes" id="UP000224854"/>
    </source>
</evidence>
<dbReference type="PANTHER" id="PTHR31069">
    <property type="entry name" value="OLEATE-ACTIVATED TRANSCRIPTION FACTOR 1-RELATED"/>
    <property type="match status" value="1"/>
</dbReference>
<accession>A0A2C5YU69</accession>
<keyword evidence="5" id="KW-0539">Nucleus</keyword>
<dbReference type="PANTHER" id="PTHR31069:SF31">
    <property type="entry name" value="MONODICTYPHENONE CLUSTER TRANSCRIPTION FACTOR-RELATED"/>
    <property type="match status" value="1"/>
</dbReference>
<dbReference type="InterPro" id="IPR050675">
    <property type="entry name" value="OAF3"/>
</dbReference>
<dbReference type="PROSITE" id="PS00463">
    <property type="entry name" value="ZN2_CY6_FUNGAL_1"/>
    <property type="match status" value="1"/>
</dbReference>
<dbReference type="GO" id="GO:0000981">
    <property type="term" value="F:DNA-binding transcription factor activity, RNA polymerase II-specific"/>
    <property type="evidence" value="ECO:0007669"/>
    <property type="project" value="InterPro"/>
</dbReference>
<feature type="domain" description="Zn(2)-C6 fungal-type" evidence="7">
    <location>
        <begin position="8"/>
        <end position="38"/>
    </location>
</feature>
<dbReference type="GO" id="GO:0005634">
    <property type="term" value="C:nucleus"/>
    <property type="evidence" value="ECO:0007669"/>
    <property type="project" value="InterPro"/>
</dbReference>
<dbReference type="CDD" id="cd00067">
    <property type="entry name" value="GAL4"/>
    <property type="match status" value="1"/>
</dbReference>
<dbReference type="PROSITE" id="PS50048">
    <property type="entry name" value="ZN2_CY6_FUNGAL_2"/>
    <property type="match status" value="1"/>
</dbReference>
<keyword evidence="4" id="KW-0804">Transcription</keyword>
<dbReference type="GO" id="GO:0008270">
    <property type="term" value="F:zinc ion binding"/>
    <property type="evidence" value="ECO:0007669"/>
    <property type="project" value="InterPro"/>
</dbReference>
<sequence>MPAKLKDSCDVCSASKLRCDKQKPTCARCASLNQTCSYSPARRAGRPHRVRRNKKHSPESRDSDHSSPDSYALGVLEASQHTPPWPCVSDSAAGDCTRTAISLIQQLSLARAQSPSSRPSNISAATTDACQALLKILICPCSEQPGVALLVASGCLSLIDAAQHASRDMPPSQVPSSTAADPKHDWAHWQGLANGGQSGVAELANIAKVVMQFTARCCQEPDMASSATTGWLVAPIAAILRLKLQSVTHEAVTSLVF</sequence>
<evidence type="ECO:0000259" key="7">
    <source>
        <dbReference type="PROSITE" id="PS50048"/>
    </source>
</evidence>
<evidence type="ECO:0000256" key="6">
    <source>
        <dbReference type="SAM" id="MobiDB-lite"/>
    </source>
</evidence>
<dbReference type="EMBL" id="NJEU01000782">
    <property type="protein sequence ID" value="PHH70574.1"/>
    <property type="molecule type" value="Genomic_DNA"/>
</dbReference>
<feature type="region of interest" description="Disordered" evidence="6">
    <location>
        <begin position="39"/>
        <end position="70"/>
    </location>
</feature>
<proteinExistence type="predicted"/>
<dbReference type="GO" id="GO:0045122">
    <property type="term" value="P:aflatoxin biosynthetic process"/>
    <property type="evidence" value="ECO:0007669"/>
    <property type="project" value="InterPro"/>
</dbReference>
<keyword evidence="1" id="KW-0479">Metal-binding</keyword>
<feature type="compositionally biased region" description="Basic and acidic residues" evidence="6">
    <location>
        <begin position="56"/>
        <end position="67"/>
    </location>
</feature>
<evidence type="ECO:0000256" key="5">
    <source>
        <dbReference type="ARBA" id="ARBA00023242"/>
    </source>
</evidence>
<dbReference type="InterPro" id="IPR001138">
    <property type="entry name" value="Zn2Cys6_DnaBD"/>
</dbReference>
<dbReference type="OrthoDB" id="2943660at2759"/>
<comment type="caution">
    <text evidence="8">The sequence shown here is derived from an EMBL/GenBank/DDBJ whole genome shotgun (WGS) entry which is preliminary data.</text>
</comment>
<dbReference type="AlphaFoldDB" id="A0A2C5YU69"/>
<keyword evidence="9" id="KW-1185">Reference proteome</keyword>
<evidence type="ECO:0000256" key="3">
    <source>
        <dbReference type="ARBA" id="ARBA00023125"/>
    </source>
</evidence>
<feature type="compositionally biased region" description="Basic residues" evidence="6">
    <location>
        <begin position="43"/>
        <end position="55"/>
    </location>
</feature>
<name>A0A2C5YU69_9HYPO</name>
<dbReference type="Proteomes" id="UP000224854">
    <property type="component" value="Unassembled WGS sequence"/>
</dbReference>
<evidence type="ECO:0000313" key="8">
    <source>
        <dbReference type="EMBL" id="PHH70574.1"/>
    </source>
</evidence>
<keyword evidence="3" id="KW-0238">DNA-binding</keyword>
<organism evidence="8 9">
    <name type="scientific">Ophiocordyceps australis</name>
    <dbReference type="NCBI Taxonomy" id="1399860"/>
    <lineage>
        <taxon>Eukaryota</taxon>
        <taxon>Fungi</taxon>
        <taxon>Dikarya</taxon>
        <taxon>Ascomycota</taxon>
        <taxon>Pezizomycotina</taxon>
        <taxon>Sordariomycetes</taxon>
        <taxon>Hypocreomycetidae</taxon>
        <taxon>Hypocreales</taxon>
        <taxon>Ophiocordycipitaceae</taxon>
        <taxon>Ophiocordyceps</taxon>
    </lineage>
</organism>
<dbReference type="SMART" id="SM00066">
    <property type="entry name" value="GAL4"/>
    <property type="match status" value="1"/>
</dbReference>
<reference evidence="8 9" key="1">
    <citation type="submission" date="2017-06" db="EMBL/GenBank/DDBJ databases">
        <title>Ant-infecting Ophiocordyceps genomes reveal a high diversity of potential behavioral manipulation genes and a possible major role for enterotoxins.</title>
        <authorList>
            <person name="De Bekker C."/>
            <person name="Evans H.C."/>
            <person name="Brachmann A."/>
            <person name="Hughes D.P."/>
        </authorList>
    </citation>
    <scope>NUCLEOTIDE SEQUENCE [LARGE SCALE GENOMIC DNA]</scope>
    <source>
        <strain evidence="8 9">1348a</strain>
    </source>
</reference>
<evidence type="ECO:0000256" key="4">
    <source>
        <dbReference type="ARBA" id="ARBA00023163"/>
    </source>
</evidence>
<keyword evidence="2" id="KW-0805">Transcription regulation</keyword>
<dbReference type="InterPro" id="IPR036864">
    <property type="entry name" value="Zn2-C6_fun-type_DNA-bd_sf"/>
</dbReference>
<evidence type="ECO:0000256" key="2">
    <source>
        <dbReference type="ARBA" id="ARBA00023015"/>
    </source>
</evidence>